<gene>
    <name evidence="1" type="ORF">AcetOrient_orf02263</name>
</gene>
<proteinExistence type="predicted"/>
<dbReference type="Proteomes" id="UP000270034">
    <property type="component" value="Chromosome"/>
</dbReference>
<dbReference type="EMBL" id="AP018515">
    <property type="protein sequence ID" value="BBC79852.1"/>
    <property type="molecule type" value="Genomic_DNA"/>
</dbReference>
<name>A0A2Z5ZGL5_9PROT</name>
<accession>A0A2Z5ZGL5</accession>
<evidence type="ECO:0000313" key="2">
    <source>
        <dbReference type="Proteomes" id="UP000270034"/>
    </source>
</evidence>
<protein>
    <submittedName>
        <fullName evidence="1">Lysine 2,3-aminomutase</fullName>
    </submittedName>
</protein>
<dbReference type="KEGG" id="aot:AcetOri_orf02263"/>
<reference evidence="1 2" key="1">
    <citation type="submission" date="2018-02" db="EMBL/GenBank/DDBJ databases">
        <title>Acetobacter orientalis genome.</title>
        <authorList>
            <person name="Nakashima N."/>
            <person name="Tamura T."/>
        </authorList>
    </citation>
    <scope>NUCLEOTIDE SEQUENCE [LARGE SCALE GENOMIC DNA]</scope>
    <source>
        <strain evidence="1 2">FAN1</strain>
    </source>
</reference>
<evidence type="ECO:0000313" key="1">
    <source>
        <dbReference type="EMBL" id="BBC79852.1"/>
    </source>
</evidence>
<dbReference type="AlphaFoldDB" id="A0A2Z5ZGL5"/>
<organism evidence="1 2">
    <name type="scientific">Acetobacter orientalis</name>
    <dbReference type="NCBI Taxonomy" id="146474"/>
    <lineage>
        <taxon>Bacteria</taxon>
        <taxon>Pseudomonadati</taxon>
        <taxon>Pseudomonadota</taxon>
        <taxon>Alphaproteobacteria</taxon>
        <taxon>Acetobacterales</taxon>
        <taxon>Acetobacteraceae</taxon>
        <taxon>Acetobacter</taxon>
    </lineage>
</organism>
<sequence>MRVEPWHVSSGQAPIFAPQAVAHPQDLIAAGLAPPASTQRCRPWRSITPRPYRLRF</sequence>